<dbReference type="GO" id="GO:0005886">
    <property type="term" value="C:plasma membrane"/>
    <property type="evidence" value="ECO:0007669"/>
    <property type="project" value="UniProtKB-SubCell"/>
</dbReference>
<evidence type="ECO:0000256" key="12">
    <source>
        <dbReference type="ARBA" id="ARBA00023065"/>
    </source>
</evidence>
<evidence type="ECO:0000256" key="9">
    <source>
        <dbReference type="ARBA" id="ARBA00022989"/>
    </source>
</evidence>
<evidence type="ECO:0000259" key="18">
    <source>
        <dbReference type="SMART" id="SM00900"/>
    </source>
</evidence>
<dbReference type="InterPro" id="IPR010204">
    <property type="entry name" value="NqrC"/>
</dbReference>
<evidence type="ECO:0000256" key="10">
    <source>
        <dbReference type="ARBA" id="ARBA00023027"/>
    </source>
</evidence>
<dbReference type="HAMAP" id="MF_00427">
    <property type="entry name" value="NqrC"/>
    <property type="match status" value="1"/>
</dbReference>
<feature type="modified residue" description="FMN phosphoryl threonine" evidence="16">
    <location>
        <position position="225"/>
    </location>
</feature>
<dbReference type="KEGG" id="fbl:Fbal_0898"/>
<evidence type="ECO:0000313" key="19">
    <source>
        <dbReference type="EMBL" id="ADN75107.1"/>
    </source>
</evidence>
<dbReference type="HOGENOM" id="CLU_077882_0_1_6"/>
<dbReference type="OrthoDB" id="9786835at2"/>
<keyword evidence="14 16" id="KW-0472">Membrane</keyword>
<feature type="transmembrane region" description="Helical" evidence="16">
    <location>
        <begin position="12"/>
        <end position="33"/>
    </location>
</feature>
<comment type="similarity">
    <text evidence="16 17">Belongs to the NqrC family.</text>
</comment>
<dbReference type="SMART" id="SM00900">
    <property type="entry name" value="FMN_bind"/>
    <property type="match status" value="1"/>
</dbReference>
<dbReference type="GO" id="GO:0010181">
    <property type="term" value="F:FMN binding"/>
    <property type="evidence" value="ECO:0007669"/>
    <property type="project" value="UniProtKB-UniRule"/>
</dbReference>
<dbReference type="AlphaFoldDB" id="E1STH4"/>
<dbReference type="NCBIfam" id="TIGR01938">
    <property type="entry name" value="nqrC"/>
    <property type="match status" value="1"/>
</dbReference>
<dbReference type="GeneID" id="67181146"/>
<dbReference type="NCBIfam" id="NF003746">
    <property type="entry name" value="PRK05346.1-1"/>
    <property type="match status" value="1"/>
</dbReference>
<keyword evidence="15 16" id="KW-0739">Sodium transport</keyword>
<keyword evidence="4 16" id="KW-0597">Phosphoprotein</keyword>
<feature type="domain" description="FMN-binding" evidence="18">
    <location>
        <begin position="144"/>
        <end position="242"/>
    </location>
</feature>
<keyword evidence="8 16" id="KW-1278">Translocase</keyword>
<evidence type="ECO:0000256" key="4">
    <source>
        <dbReference type="ARBA" id="ARBA00022553"/>
    </source>
</evidence>
<evidence type="ECO:0000256" key="1">
    <source>
        <dbReference type="ARBA" id="ARBA00022448"/>
    </source>
</evidence>
<evidence type="ECO:0000256" key="17">
    <source>
        <dbReference type="PIRNR" id="PIRNR009437"/>
    </source>
</evidence>
<name>E1STH4_FERBD</name>
<evidence type="ECO:0000256" key="11">
    <source>
        <dbReference type="ARBA" id="ARBA00023053"/>
    </source>
</evidence>
<evidence type="ECO:0000256" key="6">
    <source>
        <dbReference type="ARBA" id="ARBA00022643"/>
    </source>
</evidence>
<dbReference type="Pfam" id="PF04205">
    <property type="entry name" value="FMN_bind"/>
    <property type="match status" value="1"/>
</dbReference>
<keyword evidence="6 16" id="KW-0288">FMN</keyword>
<comment type="subunit">
    <text evidence="16 17">Composed of six subunits; NqrA, NqrB, NqrC, NqrD, NqrE and NqrF.</text>
</comment>
<evidence type="ECO:0000256" key="14">
    <source>
        <dbReference type="ARBA" id="ARBA00023136"/>
    </source>
</evidence>
<dbReference type="PIRSF" id="PIRSF009437">
    <property type="entry name" value="NQR-1_subunit_C"/>
    <property type="match status" value="1"/>
</dbReference>
<proteinExistence type="inferred from homology"/>
<dbReference type="STRING" id="550540.Fbal_0898"/>
<dbReference type="Proteomes" id="UP000006683">
    <property type="component" value="Chromosome"/>
</dbReference>
<comment type="caution">
    <text evidence="16">Lacks conserved residue(s) required for the propagation of feature annotation.</text>
</comment>
<dbReference type="EMBL" id="CP002209">
    <property type="protein sequence ID" value="ADN75107.1"/>
    <property type="molecule type" value="Genomic_DNA"/>
</dbReference>
<keyword evidence="9 16" id="KW-1133">Transmembrane helix</keyword>
<dbReference type="PANTHER" id="PTHR37838:SF1">
    <property type="entry name" value="NA(+)-TRANSLOCATING NADH-QUINONE REDUCTASE SUBUNIT C"/>
    <property type="match status" value="1"/>
</dbReference>
<dbReference type="PANTHER" id="PTHR37838">
    <property type="entry name" value="NA(+)-TRANSLOCATING NADH-QUINONE REDUCTASE SUBUNIT C"/>
    <property type="match status" value="1"/>
</dbReference>
<keyword evidence="3 16" id="KW-0997">Cell inner membrane</keyword>
<evidence type="ECO:0000313" key="20">
    <source>
        <dbReference type="Proteomes" id="UP000006683"/>
    </source>
</evidence>
<dbReference type="GO" id="GO:0006814">
    <property type="term" value="P:sodium ion transport"/>
    <property type="evidence" value="ECO:0007669"/>
    <property type="project" value="UniProtKB-UniRule"/>
</dbReference>
<comment type="catalytic activity">
    <reaction evidence="16 17">
        <text>a ubiquinone + n Na(+)(in) + NADH + H(+) = a ubiquinol + n Na(+)(out) + NAD(+)</text>
        <dbReference type="Rhea" id="RHEA:47748"/>
        <dbReference type="Rhea" id="RHEA-COMP:9565"/>
        <dbReference type="Rhea" id="RHEA-COMP:9566"/>
        <dbReference type="ChEBI" id="CHEBI:15378"/>
        <dbReference type="ChEBI" id="CHEBI:16389"/>
        <dbReference type="ChEBI" id="CHEBI:17976"/>
        <dbReference type="ChEBI" id="CHEBI:29101"/>
        <dbReference type="ChEBI" id="CHEBI:57540"/>
        <dbReference type="ChEBI" id="CHEBI:57945"/>
        <dbReference type="EC" id="7.2.1.1"/>
    </reaction>
</comment>
<evidence type="ECO:0000256" key="7">
    <source>
        <dbReference type="ARBA" id="ARBA00022692"/>
    </source>
</evidence>
<evidence type="ECO:0000256" key="16">
    <source>
        <dbReference type="HAMAP-Rule" id="MF_00427"/>
    </source>
</evidence>
<comment type="cofactor">
    <cofactor evidence="16 17">
        <name>FMN</name>
        <dbReference type="ChEBI" id="CHEBI:58210"/>
    </cofactor>
</comment>
<keyword evidence="10 16" id="KW-0520">NAD</keyword>
<keyword evidence="13 16" id="KW-0830">Ubiquinone</keyword>
<dbReference type="InterPro" id="IPR007329">
    <property type="entry name" value="FMN-bd"/>
</dbReference>
<keyword evidence="7 16" id="KW-0812">Transmembrane</keyword>
<gene>
    <name evidence="16" type="primary">nqrC</name>
    <name evidence="19" type="ordered locus">Fbal_0898</name>
</gene>
<accession>E1STH4</accession>
<keyword evidence="20" id="KW-1185">Reference proteome</keyword>
<keyword evidence="11 16" id="KW-0915">Sodium</keyword>
<keyword evidence="5 16" id="KW-0285">Flavoprotein</keyword>
<reference evidence="19 20" key="1">
    <citation type="journal article" date="2010" name="Stand. Genomic Sci.">
        <title>Complete genome sequence of Ferrimonas balearica type strain (PAT).</title>
        <authorList>
            <person name="Nolan M."/>
            <person name="Sikorski J."/>
            <person name="Davenport K."/>
            <person name="Lucas S."/>
            <person name="Glavina Del Rio T."/>
            <person name="Tice H."/>
            <person name="Cheng J."/>
            <person name="Goodwin L."/>
            <person name="Pitluck S."/>
            <person name="Liolios K."/>
            <person name="Ivanova N."/>
            <person name="Mavromatis K."/>
            <person name="Ovchinnikova G."/>
            <person name="Pati A."/>
            <person name="Chen A."/>
            <person name="Palaniappan K."/>
            <person name="Land M."/>
            <person name="Hauser L."/>
            <person name="Chang Y."/>
            <person name="Jeffries C."/>
            <person name="Tapia R."/>
            <person name="Brettin T."/>
            <person name="Detter J."/>
            <person name="Han C."/>
            <person name="Yasawong M."/>
            <person name="Rohde M."/>
            <person name="Tindall B."/>
            <person name="Goker M."/>
            <person name="Woyke T."/>
            <person name="Bristow J."/>
            <person name="Eisen J."/>
            <person name="Markowitz V."/>
            <person name="Hugenholtz P."/>
            <person name="Kyrpides N."/>
            <person name="Klenk H."/>
            <person name="Lapidus A."/>
        </authorList>
    </citation>
    <scope>NUCLEOTIDE SEQUENCE [LARGE SCALE GENOMIC DNA]</scope>
    <source>
        <strain evidence="20">DSM 9799 / CCM 4581 / KCTC 23876 / PAT</strain>
    </source>
</reference>
<keyword evidence="2 16" id="KW-1003">Cell membrane</keyword>
<evidence type="ECO:0000256" key="13">
    <source>
        <dbReference type="ARBA" id="ARBA00023075"/>
    </source>
</evidence>
<organism evidence="19 20">
    <name type="scientific">Ferrimonas balearica (strain DSM 9799 / CCM 4581 / KCTC 23876 / PAT)</name>
    <dbReference type="NCBI Taxonomy" id="550540"/>
    <lineage>
        <taxon>Bacteria</taxon>
        <taxon>Pseudomonadati</taxon>
        <taxon>Pseudomonadota</taxon>
        <taxon>Gammaproteobacteria</taxon>
        <taxon>Alteromonadales</taxon>
        <taxon>Ferrimonadaceae</taxon>
        <taxon>Ferrimonas</taxon>
    </lineage>
</organism>
<dbReference type="eggNOG" id="COG2869">
    <property type="taxonomic scope" value="Bacteria"/>
</dbReference>
<sequence length="259" mass="27863">MAKKNDTFGKTLGVVIGLCLVCSLVVSGAAVALKPLQERNKAEDTQRYVLEAAGLLDKIDGGIQATFNRYIDARVIDFNTGEFDASIDATTYDQRKAARDTATSSVPANDIASIKRRADKGLVYLVKDASGELETVILPIHGYGLWSTMYAFVALEPDFNTVKAMVYYDQGETPGLGAEVENPRWKAQWVGKELFDADGKLAIKVVKGGAREGDIHGVDGLSGATLTSNGVQNSLDFWMGDEGYAAFLAKARKGELNNG</sequence>
<dbReference type="RefSeq" id="WP_013344413.1">
    <property type="nucleotide sequence ID" value="NC_014541.1"/>
</dbReference>
<dbReference type="NCBIfam" id="NF003749">
    <property type="entry name" value="PRK05346.1-5"/>
    <property type="match status" value="1"/>
</dbReference>
<evidence type="ECO:0000256" key="3">
    <source>
        <dbReference type="ARBA" id="ARBA00022519"/>
    </source>
</evidence>
<keyword evidence="12 16" id="KW-0406">Ion transport</keyword>
<comment type="subcellular location">
    <subcellularLocation>
        <location evidence="16">Cell inner membrane</location>
        <topology evidence="16">Single-pass membrane protein</topology>
    </subcellularLocation>
</comment>
<evidence type="ECO:0000256" key="2">
    <source>
        <dbReference type="ARBA" id="ARBA00022475"/>
    </source>
</evidence>
<dbReference type="EC" id="7.2.1.1" evidence="16 17"/>
<keyword evidence="1 16" id="KW-0813">Transport</keyword>
<dbReference type="GO" id="GO:0016655">
    <property type="term" value="F:oxidoreductase activity, acting on NAD(P)H, quinone or similar compound as acceptor"/>
    <property type="evidence" value="ECO:0007669"/>
    <property type="project" value="UniProtKB-UniRule"/>
</dbReference>
<evidence type="ECO:0000256" key="5">
    <source>
        <dbReference type="ARBA" id="ARBA00022630"/>
    </source>
</evidence>
<protein>
    <recommendedName>
        <fullName evidence="16 17">Na(+)-translocating NADH-quinone reductase subunit C</fullName>
        <shortName evidence="16 17">Na(+)-NQR subunit C</shortName>
        <shortName evidence="16 17">Na(+)-translocating NQR subunit C</shortName>
        <ecNumber evidence="16 17">7.2.1.1</ecNumber>
    </recommendedName>
    <alternativeName>
        <fullName evidence="16 17">NQR complex subunit C</fullName>
    </alternativeName>
    <alternativeName>
        <fullName evidence="16 17">NQR-1 subunit C</fullName>
    </alternativeName>
</protein>
<evidence type="ECO:0000256" key="15">
    <source>
        <dbReference type="ARBA" id="ARBA00023201"/>
    </source>
</evidence>
<evidence type="ECO:0000256" key="8">
    <source>
        <dbReference type="ARBA" id="ARBA00022967"/>
    </source>
</evidence>
<comment type="function">
    <text evidence="16">NQR complex catalyzes the reduction of ubiquinone-1 to ubiquinol by two successive reactions, coupled with the transport of Na(+) ions from the cytoplasm to the periplasm. NqrA to NqrE are probably involved in the second step, the conversion of ubisemiquinone to ubiquinol.</text>
</comment>